<feature type="region of interest" description="Disordered" evidence="9">
    <location>
        <begin position="410"/>
        <end position="498"/>
    </location>
</feature>
<dbReference type="NCBIfam" id="NF008774">
    <property type="entry name" value="PRK11815.1"/>
    <property type="match status" value="1"/>
</dbReference>
<evidence type="ECO:0000313" key="12">
    <source>
        <dbReference type="Proteomes" id="UP000054937"/>
    </source>
</evidence>
<keyword evidence="8" id="KW-0560">Oxidoreductase</keyword>
<dbReference type="Gene3D" id="3.20.20.70">
    <property type="entry name" value="Aldolase class I"/>
    <property type="match status" value="1"/>
</dbReference>
<evidence type="ECO:0000256" key="3">
    <source>
        <dbReference type="ARBA" id="ARBA00022630"/>
    </source>
</evidence>
<evidence type="ECO:0000313" key="11">
    <source>
        <dbReference type="EMBL" id="KRX05298.1"/>
    </source>
</evidence>
<evidence type="ECO:0000256" key="2">
    <source>
        <dbReference type="ARBA" id="ARBA00022555"/>
    </source>
</evidence>
<dbReference type="InterPro" id="IPR035587">
    <property type="entry name" value="DUS-like_FMN-bd"/>
</dbReference>
<feature type="domain" description="DUS-like FMN-binding" evidence="10">
    <location>
        <begin position="61"/>
        <end position="370"/>
    </location>
</feature>
<organism evidence="11 12">
    <name type="scientific">Pseudocohnilembus persalinus</name>
    <name type="common">Ciliate</name>
    <dbReference type="NCBI Taxonomy" id="266149"/>
    <lineage>
        <taxon>Eukaryota</taxon>
        <taxon>Sar</taxon>
        <taxon>Alveolata</taxon>
        <taxon>Ciliophora</taxon>
        <taxon>Intramacronucleata</taxon>
        <taxon>Oligohymenophorea</taxon>
        <taxon>Scuticociliatia</taxon>
        <taxon>Philasterida</taxon>
        <taxon>Pseudocohnilembidae</taxon>
        <taxon>Pseudocohnilembus</taxon>
    </lineage>
</organism>
<dbReference type="PANTHER" id="PTHR42907">
    <property type="entry name" value="FMN-LINKED OXIDOREDUCTASES SUPERFAMILY PROTEIN"/>
    <property type="match status" value="1"/>
</dbReference>
<keyword evidence="5" id="KW-0819">tRNA processing</keyword>
<gene>
    <name evidence="11" type="ORF">PPERSA_00599</name>
</gene>
<evidence type="ECO:0000259" key="10">
    <source>
        <dbReference type="Pfam" id="PF01207"/>
    </source>
</evidence>
<sequence>MEQIEEEKQQIQNKNQNQSEQINQNQKQEENIADFKFDIDEIINKSYNYPQKDMRHHRISIAPMLDVTNPHWRFLFRLISRQTTLYTEMIHANSLEHIRHTPRVQFSPCEHPVVFQLGGCDPKLLQEASKIVEEMGYDEVNLNCGCPSAKVQCGSFGCCLMKEPELVGECMKSIRDGVQIPVTVKHRIGVDDIETFDFTYNFIKTVHEMSGVTHFQAHARKAYLKGLNPAQNRNVPPLNYDRVIELKKAFPDLDISINGGFKTYQQVHEILKPENKLLGCMIGRWAQESMFDLCDIDRQFYGVENPGYNRKEILQIYGAYGDKQLLQYPELNIQKLVFPLLNLFSGERSSGVYRRFLSQGAHNIKKKYNKFSDFIDAAIKDYEPYNKEAMEKRPPKNDEQAIDMMIKMKERQEHVQKSIQNNPSGKKKIKASKYQQKMEAKVDKINQKKEMEKKMQNNEQQENQIQSEQDIQNQEQKEQQQQQHNEQIKNGDNQEVTA</sequence>
<evidence type="ECO:0000256" key="1">
    <source>
        <dbReference type="ARBA" id="ARBA00001917"/>
    </source>
</evidence>
<dbReference type="Gene3D" id="1.20.120.1460">
    <property type="match status" value="1"/>
</dbReference>
<dbReference type="EMBL" id="LDAU01000109">
    <property type="protein sequence ID" value="KRX05298.1"/>
    <property type="molecule type" value="Genomic_DNA"/>
</dbReference>
<feature type="compositionally biased region" description="Low complexity" evidence="9">
    <location>
        <begin position="457"/>
        <end position="485"/>
    </location>
</feature>
<keyword evidence="6" id="KW-0521">NADP</keyword>
<evidence type="ECO:0000256" key="7">
    <source>
        <dbReference type="ARBA" id="ARBA00022884"/>
    </source>
</evidence>
<dbReference type="GO" id="GO:0050660">
    <property type="term" value="F:flavin adenine dinucleotide binding"/>
    <property type="evidence" value="ECO:0007669"/>
    <property type="project" value="InterPro"/>
</dbReference>
<evidence type="ECO:0000256" key="6">
    <source>
        <dbReference type="ARBA" id="ARBA00022857"/>
    </source>
</evidence>
<feature type="compositionally biased region" description="Basic and acidic residues" evidence="9">
    <location>
        <begin position="436"/>
        <end position="456"/>
    </location>
</feature>
<feature type="region of interest" description="Disordered" evidence="9">
    <location>
        <begin position="1"/>
        <end position="26"/>
    </location>
</feature>
<proteinExistence type="predicted"/>
<dbReference type="GO" id="GO:0017150">
    <property type="term" value="F:tRNA dihydrouridine synthase activity"/>
    <property type="evidence" value="ECO:0007669"/>
    <property type="project" value="InterPro"/>
</dbReference>
<keyword evidence="7" id="KW-0694">RNA-binding</keyword>
<dbReference type="OrthoDB" id="10262250at2759"/>
<dbReference type="InterPro" id="IPR013785">
    <property type="entry name" value="Aldolase_TIM"/>
</dbReference>
<evidence type="ECO:0000256" key="4">
    <source>
        <dbReference type="ARBA" id="ARBA00022643"/>
    </source>
</evidence>
<evidence type="ECO:0000256" key="9">
    <source>
        <dbReference type="SAM" id="MobiDB-lite"/>
    </source>
</evidence>
<reference evidence="11 12" key="1">
    <citation type="journal article" date="2015" name="Sci. Rep.">
        <title>Genome of the facultative scuticociliatosis pathogen Pseudocohnilembus persalinus provides insight into its virulence through horizontal gene transfer.</title>
        <authorList>
            <person name="Xiong J."/>
            <person name="Wang G."/>
            <person name="Cheng J."/>
            <person name="Tian M."/>
            <person name="Pan X."/>
            <person name="Warren A."/>
            <person name="Jiang C."/>
            <person name="Yuan D."/>
            <person name="Miao W."/>
        </authorList>
    </citation>
    <scope>NUCLEOTIDE SEQUENCE [LARGE SCALE GENOMIC DNA]</scope>
    <source>
        <strain evidence="11">36N120E</strain>
    </source>
</reference>
<dbReference type="CDD" id="cd02801">
    <property type="entry name" value="DUS_like_FMN"/>
    <property type="match status" value="1"/>
</dbReference>
<dbReference type="GO" id="GO:0000049">
    <property type="term" value="F:tRNA binding"/>
    <property type="evidence" value="ECO:0007669"/>
    <property type="project" value="UniProtKB-KW"/>
</dbReference>
<dbReference type="InterPro" id="IPR004653">
    <property type="entry name" value="DusA"/>
</dbReference>
<keyword evidence="4" id="KW-0288">FMN</keyword>
<dbReference type="InParanoid" id="A0A0V0QSK7"/>
<dbReference type="Proteomes" id="UP000054937">
    <property type="component" value="Unassembled WGS sequence"/>
</dbReference>
<evidence type="ECO:0000256" key="8">
    <source>
        <dbReference type="ARBA" id="ARBA00023002"/>
    </source>
</evidence>
<keyword evidence="3" id="KW-0285">Flavoprotein</keyword>
<dbReference type="PANTHER" id="PTHR42907:SF1">
    <property type="entry name" value="FMN-LINKED OXIDOREDUCTASES SUPERFAMILY PROTEIN"/>
    <property type="match status" value="1"/>
</dbReference>
<accession>A0A0V0QSK7</accession>
<dbReference type="SUPFAM" id="SSF51395">
    <property type="entry name" value="FMN-linked oxidoreductases"/>
    <property type="match status" value="1"/>
</dbReference>
<dbReference type="AlphaFoldDB" id="A0A0V0QSK7"/>
<feature type="compositionally biased region" description="Low complexity" evidence="9">
    <location>
        <begin position="10"/>
        <end position="26"/>
    </location>
</feature>
<keyword evidence="2" id="KW-0820">tRNA-binding</keyword>
<dbReference type="PROSITE" id="PS01136">
    <property type="entry name" value="UPF0034"/>
    <property type="match status" value="1"/>
</dbReference>
<evidence type="ECO:0000256" key="5">
    <source>
        <dbReference type="ARBA" id="ARBA00022694"/>
    </source>
</evidence>
<comment type="caution">
    <text evidence="11">The sequence shown here is derived from an EMBL/GenBank/DDBJ whole genome shotgun (WGS) entry which is preliminary data.</text>
</comment>
<comment type="cofactor">
    <cofactor evidence="1">
        <name>FMN</name>
        <dbReference type="ChEBI" id="CHEBI:58210"/>
    </cofactor>
</comment>
<dbReference type="InterPro" id="IPR018517">
    <property type="entry name" value="tRNA_hU_synthase_CS"/>
</dbReference>
<dbReference type="Pfam" id="PF01207">
    <property type="entry name" value="Dus"/>
    <property type="match status" value="1"/>
</dbReference>
<protein>
    <recommendedName>
        <fullName evidence="10">DUS-like FMN-binding domain-containing protein</fullName>
    </recommendedName>
</protein>
<name>A0A0V0QSK7_PSEPJ</name>
<keyword evidence="12" id="KW-1185">Reference proteome</keyword>